<reference evidence="4 5" key="1">
    <citation type="submission" date="2023-02" db="EMBL/GenBank/DDBJ databases">
        <title>Genome Sequence of L. cardiaca H63T.</title>
        <authorList>
            <person name="Lopez A.E."/>
            <person name="Cianciotto N.P."/>
        </authorList>
    </citation>
    <scope>NUCLEOTIDE SEQUENCE [LARGE SCALE GENOMIC DNA]</scope>
    <source>
        <strain evidence="4 5">H63</strain>
    </source>
</reference>
<name>A0ABY8ASE4_9GAMM</name>
<dbReference type="SUPFAM" id="SSF56235">
    <property type="entry name" value="N-terminal nucleophile aminohydrolases (Ntn hydrolases)"/>
    <property type="match status" value="1"/>
</dbReference>
<evidence type="ECO:0000313" key="4">
    <source>
        <dbReference type="EMBL" id="WED42102.1"/>
    </source>
</evidence>
<feature type="domain" description="Choloylglycine hydrolase/NAAA C-terminal" evidence="3">
    <location>
        <begin position="20"/>
        <end position="300"/>
    </location>
</feature>
<dbReference type="Pfam" id="PF02275">
    <property type="entry name" value="CBAH"/>
    <property type="match status" value="1"/>
</dbReference>
<proteinExistence type="inferred from homology"/>
<protein>
    <submittedName>
        <fullName evidence="4">Linear amide C-N hydrolase</fullName>
    </submittedName>
</protein>
<evidence type="ECO:0000259" key="3">
    <source>
        <dbReference type="Pfam" id="PF02275"/>
    </source>
</evidence>
<accession>A0ABY8ASE4</accession>
<evidence type="ECO:0000313" key="5">
    <source>
        <dbReference type="Proteomes" id="UP001222087"/>
    </source>
</evidence>
<keyword evidence="2 4" id="KW-0378">Hydrolase</keyword>
<dbReference type="PANTHER" id="PTHR35527">
    <property type="entry name" value="CHOLOYLGLYCINE HYDROLASE"/>
    <property type="match status" value="1"/>
</dbReference>
<evidence type="ECO:0000256" key="1">
    <source>
        <dbReference type="ARBA" id="ARBA00006625"/>
    </source>
</evidence>
<dbReference type="InterPro" id="IPR029055">
    <property type="entry name" value="Ntn_hydrolases_N"/>
</dbReference>
<keyword evidence="5" id="KW-1185">Reference proteome</keyword>
<dbReference type="Gene3D" id="3.60.60.10">
    <property type="entry name" value="Penicillin V Acylase, Chain A"/>
    <property type="match status" value="1"/>
</dbReference>
<dbReference type="RefSeq" id="WP_275087927.1">
    <property type="nucleotide sequence ID" value="NZ_CP119078.1"/>
</dbReference>
<comment type="similarity">
    <text evidence="1">Belongs to the peptidase C59 family.</text>
</comment>
<dbReference type="InterPro" id="IPR029132">
    <property type="entry name" value="CBAH/NAAA_C"/>
</dbReference>
<gene>
    <name evidence="4" type="ORF">PXX05_09175</name>
</gene>
<dbReference type="GO" id="GO:0016787">
    <property type="term" value="F:hydrolase activity"/>
    <property type="evidence" value="ECO:0007669"/>
    <property type="project" value="UniProtKB-KW"/>
</dbReference>
<dbReference type="PROSITE" id="PS51257">
    <property type="entry name" value="PROKAR_LIPOPROTEIN"/>
    <property type="match status" value="1"/>
</dbReference>
<dbReference type="InterPro" id="IPR052193">
    <property type="entry name" value="Peptidase_C59"/>
</dbReference>
<evidence type="ECO:0000256" key="2">
    <source>
        <dbReference type="ARBA" id="ARBA00022801"/>
    </source>
</evidence>
<sequence>MNKLIFVLITFFSTQVTVACTRIFWNEKNVVTVARTFDWDNDYNETLLILPRNRLHTGDTTINEAVWHSKFGSIVVQENYMTQRAITDGVNEAGLAAHLLVFEDGQYQSRDIKRPGVSIRQWLQYYLDNFASVNEVINNIDNIQIVPAGFAKFDNLSLHVAIEDSSGDSAIIEFIAGNLSIHHNSAYRVMTNEPTYEQQLENLWRYEQKNCMRKELPLDDKSQSRFVRASCYLRSLPTISDSRHAVALLASIAENVSVAYGMSQTEATWWRTYIDFKNHNYYFKSTQVPGIFWLNFAKINFGNPASYREIHAHDSRLMGDIT</sequence>
<dbReference type="PANTHER" id="PTHR35527:SF2">
    <property type="entry name" value="HYDROLASE"/>
    <property type="match status" value="1"/>
</dbReference>
<dbReference type="Proteomes" id="UP001222087">
    <property type="component" value="Chromosome"/>
</dbReference>
<organism evidence="4 5">
    <name type="scientific">Legionella cardiaca</name>
    <dbReference type="NCBI Taxonomy" id="1071983"/>
    <lineage>
        <taxon>Bacteria</taxon>
        <taxon>Pseudomonadati</taxon>
        <taxon>Pseudomonadota</taxon>
        <taxon>Gammaproteobacteria</taxon>
        <taxon>Legionellales</taxon>
        <taxon>Legionellaceae</taxon>
        <taxon>Legionella</taxon>
    </lineage>
</organism>
<dbReference type="EMBL" id="CP119078">
    <property type="protein sequence ID" value="WED42102.1"/>
    <property type="molecule type" value="Genomic_DNA"/>
</dbReference>